<organism evidence="1 2">
    <name type="scientific">Fodinisporobacter ferrooxydans</name>
    <dbReference type="NCBI Taxonomy" id="2901836"/>
    <lineage>
        <taxon>Bacteria</taxon>
        <taxon>Bacillati</taxon>
        <taxon>Bacillota</taxon>
        <taxon>Bacilli</taxon>
        <taxon>Bacillales</taxon>
        <taxon>Alicyclobacillaceae</taxon>
        <taxon>Fodinisporobacter</taxon>
    </lineage>
</organism>
<proteinExistence type="predicted"/>
<dbReference type="RefSeq" id="WP_347437481.1">
    <property type="nucleotide sequence ID" value="NZ_CP089291.1"/>
</dbReference>
<accession>A0ABY4CJU4</accession>
<reference evidence="1" key="1">
    <citation type="submission" date="2021-12" db="EMBL/GenBank/DDBJ databases">
        <title>Alicyclobacillaceae gen. nov., sp. nov., isolated from chalcocite enrichment system.</title>
        <authorList>
            <person name="Jiang Z."/>
        </authorList>
    </citation>
    <scope>NUCLEOTIDE SEQUENCE</scope>
    <source>
        <strain evidence="1">MYW30-H2</strain>
    </source>
</reference>
<protein>
    <submittedName>
        <fullName evidence="1">Uncharacterized protein</fullName>
    </submittedName>
</protein>
<keyword evidence="2" id="KW-1185">Reference proteome</keyword>
<name>A0ABY4CJU4_9BACL</name>
<dbReference type="EMBL" id="CP089291">
    <property type="protein sequence ID" value="UOF90782.1"/>
    <property type="molecule type" value="Genomic_DNA"/>
</dbReference>
<sequence length="257" mass="28607">MADFHFFVACERDEELVKGERKRLIRGIASTESEDKHGEEMVLSGMDFEPYLKSGRLNYDHLTGPQHLLGKPLEAKIITDSRQIGKLSKKKINGPVFFHLCELYDTEPGRAAWELLKAEEDDDERQHGFSVEGAILGTRGKKLIKTRVEDVALTPKPANTDSFATLVKSLTATTTAGVLDLQNLDDNQEPSAKAKQALTGISLEDLLWGDCENGCYDKHGRFVKGAKSAYLHLVKCHGHDEDEAYKFVKSLAKSGIF</sequence>
<dbReference type="Proteomes" id="UP000830167">
    <property type="component" value="Chromosome"/>
</dbReference>
<evidence type="ECO:0000313" key="2">
    <source>
        <dbReference type="Proteomes" id="UP000830167"/>
    </source>
</evidence>
<gene>
    <name evidence="1" type="ORF">LSG31_00420</name>
</gene>
<evidence type="ECO:0000313" key="1">
    <source>
        <dbReference type="EMBL" id="UOF90782.1"/>
    </source>
</evidence>